<comment type="catalytic activity">
    <reaction evidence="26">
        <text>[GlcNAc-(1-&gt;4)-Mur2Ac(oyl-L-Ala-gamma-D-Glu-L-Lys-D-Ala-D-Ala)](n)-di-trans,octa-cis-undecaprenyl diphosphate + beta-D-GlcNAc-(1-&gt;4)-Mur2Ac(oyl-L-Ala-gamma-D-Glu-L-Lys-D-Ala-D-Ala)-di-trans,octa-cis-undecaprenyl diphosphate = [GlcNAc-(1-&gt;4)-Mur2Ac(oyl-L-Ala-gamma-D-Glu-L-Lys-D-Ala-D-Ala)](n+1)-di-trans,octa-cis-undecaprenyl diphosphate + di-trans,octa-cis-undecaprenyl diphosphate + H(+)</text>
        <dbReference type="Rhea" id="RHEA:23708"/>
        <dbReference type="Rhea" id="RHEA-COMP:9602"/>
        <dbReference type="Rhea" id="RHEA-COMP:9603"/>
        <dbReference type="ChEBI" id="CHEBI:15378"/>
        <dbReference type="ChEBI" id="CHEBI:58405"/>
        <dbReference type="ChEBI" id="CHEBI:60033"/>
        <dbReference type="ChEBI" id="CHEBI:78435"/>
        <dbReference type="EC" id="2.4.99.28"/>
    </reaction>
</comment>
<feature type="domain" description="Glycosyl transferase family 51" evidence="28">
    <location>
        <begin position="1"/>
        <end position="104"/>
    </location>
</feature>
<evidence type="ECO:0000256" key="24">
    <source>
        <dbReference type="ARBA" id="ARBA00034000"/>
    </source>
</evidence>
<keyword evidence="20" id="KW-0472">Membrane</keyword>
<evidence type="ECO:0000256" key="8">
    <source>
        <dbReference type="ARBA" id="ARBA00022475"/>
    </source>
</evidence>
<dbReference type="AlphaFoldDB" id="A0A520MS42"/>
<keyword evidence="10" id="KW-0121">Carboxypeptidase</keyword>
<dbReference type="GO" id="GO:0009252">
    <property type="term" value="P:peptidoglycan biosynthetic process"/>
    <property type="evidence" value="ECO:0007669"/>
    <property type="project" value="UniProtKB-UniPathway"/>
</dbReference>
<sequence length="700" mass="79255">VRNYVLSFERTYERKLKEIILAWKLEDYLNKEEIFELYFNKAFLGNRNYGFAAAYQYYFGKDFSEASIAESALLAGILQRPSSVNPVRNPIASKKRRDLILRRMVARQFINDADMNAAKEEIVTGESFGPKITVEAEYIAEKIRAEIINKFGLKAYEEGMNVFTTIDSAMQDNAVHALRDNLYKYDQKYGWRDEQVFKDFNFSILRSAYQKEGLFIISSQLDYETTKEENLNKLQNLLDNRPRIDGHEASIVIAINDKKIQTLDAKLNFSTLFWSSADYSWARTISADGVKSSKPQSFRDFLEIGSLIYISERSGKKVFSQIPIAEASLVAVDALEGSLKAYVGGFDFSKSKFDRAANSKLLPGSSIKPFIYACAFENGLNPSSIFIDGPIIFDDDKLESIWRPRNNSGEFYGPIRLRESLIQSLNIVSIKLVQSIGLPKTIKCFQKYQFDDEMLTNDLSIALGTGTLNPLKAATQFSSIINNGKHQKVSYIDRIEDINGKIIFDPQNKYSKKVKDFSGVSFPWLSSESFDYLNTPMIALQEDREMQVMDERVAFLLSNILQEALKRNANRRGLIIPIENMGGKTGTTNDATSTWFSGYASNIVASAWVGKDDGTSLGENEFGSTNALPIWLDFMTLSKNSLSDYSVDIPEGIAAIRIDKKTGNVSKSFKNSYFEYFLEENIDELLNAEEKDSELSEILN</sequence>
<dbReference type="GO" id="GO:0071555">
    <property type="term" value="P:cell wall organization"/>
    <property type="evidence" value="ECO:0007669"/>
    <property type="project" value="UniProtKB-KW"/>
</dbReference>
<keyword evidence="21" id="KW-0046">Antibiotic resistance</keyword>
<dbReference type="SUPFAM" id="SSF56601">
    <property type="entry name" value="beta-lactamase/transpeptidase-like"/>
    <property type="match status" value="1"/>
</dbReference>
<evidence type="ECO:0000256" key="22">
    <source>
        <dbReference type="ARBA" id="ARBA00023268"/>
    </source>
</evidence>
<dbReference type="Proteomes" id="UP000320146">
    <property type="component" value="Unassembled WGS sequence"/>
</dbReference>
<evidence type="ECO:0000259" key="29">
    <source>
        <dbReference type="Pfam" id="PF17092"/>
    </source>
</evidence>
<dbReference type="InterPro" id="IPR012338">
    <property type="entry name" value="Beta-lactam/transpept-like"/>
</dbReference>
<proteinExistence type="inferred from homology"/>
<dbReference type="GO" id="GO:0046677">
    <property type="term" value="P:response to antibiotic"/>
    <property type="evidence" value="ECO:0007669"/>
    <property type="project" value="UniProtKB-KW"/>
</dbReference>
<reference evidence="30 31" key="1">
    <citation type="submission" date="2019-02" db="EMBL/GenBank/DDBJ databases">
        <title>Prokaryotic population dynamics and viral predation in marine succession experiment using metagenomics: the confinement effect.</title>
        <authorList>
            <person name="Haro-Moreno J.M."/>
            <person name="Rodriguez-Valera F."/>
            <person name="Lopez-Perez M."/>
        </authorList>
    </citation>
    <scope>NUCLEOTIDE SEQUENCE [LARGE SCALE GENOMIC DNA]</scope>
    <source>
        <strain evidence="30">MED-G166</strain>
    </source>
</reference>
<keyword evidence="9" id="KW-0997">Cell inner membrane</keyword>
<evidence type="ECO:0000256" key="7">
    <source>
        <dbReference type="ARBA" id="ARBA00018638"/>
    </source>
</evidence>
<dbReference type="Gene3D" id="3.40.710.10">
    <property type="entry name" value="DD-peptidase/beta-lactamase superfamily"/>
    <property type="match status" value="2"/>
</dbReference>
<keyword evidence="12" id="KW-0328">Glycosyltransferase</keyword>
<evidence type="ECO:0000313" key="31">
    <source>
        <dbReference type="Proteomes" id="UP000320146"/>
    </source>
</evidence>
<feature type="domain" description="Penicillin-binding protein transpeptidase" evidence="27">
    <location>
        <begin position="328"/>
        <end position="601"/>
    </location>
</feature>
<keyword evidence="8" id="KW-1003">Cell membrane</keyword>
<dbReference type="Gene3D" id="1.10.3810.10">
    <property type="entry name" value="Biosynthetic peptidoglycan transglycosylase-like"/>
    <property type="match status" value="1"/>
</dbReference>
<evidence type="ECO:0000256" key="13">
    <source>
        <dbReference type="ARBA" id="ARBA00022679"/>
    </source>
</evidence>
<evidence type="ECO:0000256" key="25">
    <source>
        <dbReference type="ARBA" id="ARBA00044770"/>
    </source>
</evidence>
<evidence type="ECO:0000256" key="16">
    <source>
        <dbReference type="ARBA" id="ARBA00022960"/>
    </source>
</evidence>
<evidence type="ECO:0000256" key="18">
    <source>
        <dbReference type="ARBA" id="ARBA00022984"/>
    </source>
</evidence>
<organism evidence="30 31">
    <name type="scientific">SAR86 cluster bacterium</name>
    <dbReference type="NCBI Taxonomy" id="2030880"/>
    <lineage>
        <taxon>Bacteria</taxon>
        <taxon>Pseudomonadati</taxon>
        <taxon>Pseudomonadota</taxon>
        <taxon>Gammaproteobacteria</taxon>
        <taxon>SAR86 cluster</taxon>
    </lineage>
</organism>
<keyword evidence="16" id="KW-0133">Cell shape</keyword>
<keyword evidence="11" id="KW-0645">Protease</keyword>
<dbReference type="PANTHER" id="PTHR32282">
    <property type="entry name" value="BINDING PROTEIN TRANSPEPTIDASE, PUTATIVE-RELATED"/>
    <property type="match status" value="1"/>
</dbReference>
<dbReference type="GO" id="GO:0030288">
    <property type="term" value="C:outer membrane-bounded periplasmic space"/>
    <property type="evidence" value="ECO:0007669"/>
    <property type="project" value="TreeGrafter"/>
</dbReference>
<comment type="pathway">
    <text evidence="3">Cell wall biogenesis; peptidoglycan biosynthesis.</text>
</comment>
<dbReference type="GO" id="GO:0008955">
    <property type="term" value="F:peptidoglycan glycosyltransferase activity"/>
    <property type="evidence" value="ECO:0007669"/>
    <property type="project" value="UniProtKB-EC"/>
</dbReference>
<evidence type="ECO:0000256" key="21">
    <source>
        <dbReference type="ARBA" id="ARBA00023251"/>
    </source>
</evidence>
<dbReference type="InterPro" id="IPR023346">
    <property type="entry name" value="Lysozyme-like_dom_sf"/>
</dbReference>
<keyword evidence="17" id="KW-0735">Signal-anchor</keyword>
<dbReference type="GO" id="GO:0005886">
    <property type="term" value="C:plasma membrane"/>
    <property type="evidence" value="ECO:0007669"/>
    <property type="project" value="UniProtKB-SubCell"/>
</dbReference>
<evidence type="ECO:0000256" key="5">
    <source>
        <dbReference type="ARBA" id="ARBA00007739"/>
    </source>
</evidence>
<evidence type="ECO:0000256" key="3">
    <source>
        <dbReference type="ARBA" id="ARBA00004752"/>
    </source>
</evidence>
<dbReference type="Pfam" id="PF00905">
    <property type="entry name" value="Transpeptidase"/>
    <property type="match status" value="1"/>
</dbReference>
<protein>
    <recommendedName>
        <fullName evidence="7">Penicillin-binding protein 1A</fullName>
        <ecNumber evidence="25">2.4.99.28</ecNumber>
        <ecNumber evidence="6">3.4.16.4</ecNumber>
    </recommendedName>
</protein>
<accession>A0A520MS42</accession>
<comment type="subcellular location">
    <subcellularLocation>
        <location evidence="2">Cell inner membrane</location>
        <topology evidence="2">Single-pass type II membrane protein</topology>
    </subcellularLocation>
</comment>
<name>A0A520MS42_9GAMM</name>
<dbReference type="InterPro" id="IPR001460">
    <property type="entry name" value="PCN-bd_Tpept"/>
</dbReference>
<keyword evidence="22" id="KW-0511">Multifunctional enzyme</keyword>
<comment type="caution">
    <text evidence="30">The sequence shown here is derived from an EMBL/GenBank/DDBJ whole genome shotgun (WGS) entry which is preliminary data.</text>
</comment>
<dbReference type="EC" id="3.4.16.4" evidence="6"/>
<dbReference type="EC" id="2.4.99.28" evidence="25"/>
<dbReference type="GO" id="GO:0008360">
    <property type="term" value="P:regulation of cell shape"/>
    <property type="evidence" value="ECO:0007669"/>
    <property type="project" value="UniProtKB-KW"/>
</dbReference>
<comment type="similarity">
    <text evidence="4">In the C-terminal section; belongs to the transpeptidase family.</text>
</comment>
<dbReference type="InterPro" id="IPR001264">
    <property type="entry name" value="Glyco_trans_51"/>
</dbReference>
<dbReference type="UniPathway" id="UPA00219"/>
<evidence type="ECO:0000256" key="4">
    <source>
        <dbReference type="ARBA" id="ARBA00007090"/>
    </source>
</evidence>
<dbReference type="GO" id="GO:0009002">
    <property type="term" value="F:serine-type D-Ala-D-Ala carboxypeptidase activity"/>
    <property type="evidence" value="ECO:0007669"/>
    <property type="project" value="UniProtKB-EC"/>
</dbReference>
<feature type="non-terminal residue" evidence="30">
    <location>
        <position position="1"/>
    </location>
</feature>
<gene>
    <name evidence="30" type="ORF">EVA99_02530</name>
</gene>
<dbReference type="GO" id="GO:0008658">
    <property type="term" value="F:penicillin binding"/>
    <property type="evidence" value="ECO:0007669"/>
    <property type="project" value="InterPro"/>
</dbReference>
<evidence type="ECO:0000256" key="12">
    <source>
        <dbReference type="ARBA" id="ARBA00022676"/>
    </source>
</evidence>
<evidence type="ECO:0000256" key="19">
    <source>
        <dbReference type="ARBA" id="ARBA00022989"/>
    </source>
</evidence>
<evidence type="ECO:0000256" key="17">
    <source>
        <dbReference type="ARBA" id="ARBA00022968"/>
    </source>
</evidence>
<feature type="domain" description="Penicillin-binding protein OB-like" evidence="29">
    <location>
        <begin position="220"/>
        <end position="323"/>
    </location>
</feature>
<evidence type="ECO:0000256" key="11">
    <source>
        <dbReference type="ARBA" id="ARBA00022670"/>
    </source>
</evidence>
<dbReference type="PANTHER" id="PTHR32282:SF27">
    <property type="entry name" value="PENICILLIN-BINDING PROTEIN 1A"/>
    <property type="match status" value="1"/>
</dbReference>
<comment type="similarity">
    <text evidence="5">In the N-terminal section; belongs to the glycosyltransferase 51 family.</text>
</comment>
<keyword evidence="15" id="KW-0378">Hydrolase</keyword>
<evidence type="ECO:0000256" key="26">
    <source>
        <dbReference type="ARBA" id="ARBA00049902"/>
    </source>
</evidence>
<evidence type="ECO:0000259" key="28">
    <source>
        <dbReference type="Pfam" id="PF00912"/>
    </source>
</evidence>
<evidence type="ECO:0000256" key="9">
    <source>
        <dbReference type="ARBA" id="ARBA00022519"/>
    </source>
</evidence>
<evidence type="ECO:0000256" key="20">
    <source>
        <dbReference type="ARBA" id="ARBA00023136"/>
    </source>
</evidence>
<evidence type="ECO:0000256" key="23">
    <source>
        <dbReference type="ARBA" id="ARBA00023316"/>
    </source>
</evidence>
<keyword evidence="18" id="KW-0573">Peptidoglycan synthesis</keyword>
<keyword evidence="14" id="KW-0812">Transmembrane</keyword>
<dbReference type="InterPro" id="IPR036950">
    <property type="entry name" value="PBP_transglycosylase"/>
</dbReference>
<dbReference type="Pfam" id="PF17092">
    <property type="entry name" value="PCB_OB"/>
    <property type="match status" value="1"/>
</dbReference>
<evidence type="ECO:0000256" key="10">
    <source>
        <dbReference type="ARBA" id="ARBA00022645"/>
    </source>
</evidence>
<dbReference type="InterPro" id="IPR050396">
    <property type="entry name" value="Glycosyltr_51/Transpeptidase"/>
</dbReference>
<keyword evidence="19" id="KW-1133">Transmembrane helix</keyword>
<keyword evidence="23" id="KW-0961">Cell wall biogenesis/degradation</keyword>
<evidence type="ECO:0000256" key="15">
    <source>
        <dbReference type="ARBA" id="ARBA00022801"/>
    </source>
</evidence>
<dbReference type="GO" id="GO:0006508">
    <property type="term" value="P:proteolysis"/>
    <property type="evidence" value="ECO:0007669"/>
    <property type="project" value="UniProtKB-KW"/>
</dbReference>
<dbReference type="SUPFAM" id="SSF53955">
    <property type="entry name" value="Lysozyme-like"/>
    <property type="match status" value="1"/>
</dbReference>
<keyword evidence="13" id="KW-0808">Transferase</keyword>
<dbReference type="InterPro" id="IPR031376">
    <property type="entry name" value="PCB_OB"/>
</dbReference>
<evidence type="ECO:0000256" key="2">
    <source>
        <dbReference type="ARBA" id="ARBA00004249"/>
    </source>
</evidence>
<evidence type="ECO:0000256" key="6">
    <source>
        <dbReference type="ARBA" id="ARBA00012448"/>
    </source>
</evidence>
<evidence type="ECO:0000259" key="27">
    <source>
        <dbReference type="Pfam" id="PF00905"/>
    </source>
</evidence>
<dbReference type="EMBL" id="SHBL01000016">
    <property type="protein sequence ID" value="RZO24042.1"/>
    <property type="molecule type" value="Genomic_DNA"/>
</dbReference>
<comment type="function">
    <text evidence="1">Cell wall formation. Synthesis of cross-linked peptidoglycan from the lipid intermediates. The enzyme has a penicillin-insensitive transglycosylase N-terminal domain (formation of linear glycan strands) and a penicillin-sensitive transpeptidase C-terminal domain (cross-linking of the peptide subunits).</text>
</comment>
<evidence type="ECO:0000256" key="14">
    <source>
        <dbReference type="ARBA" id="ARBA00022692"/>
    </source>
</evidence>
<evidence type="ECO:0000256" key="1">
    <source>
        <dbReference type="ARBA" id="ARBA00002624"/>
    </source>
</evidence>
<evidence type="ECO:0000313" key="30">
    <source>
        <dbReference type="EMBL" id="RZO24042.1"/>
    </source>
</evidence>
<dbReference type="Pfam" id="PF00912">
    <property type="entry name" value="Transgly"/>
    <property type="match status" value="1"/>
</dbReference>
<comment type="catalytic activity">
    <reaction evidence="24">
        <text>Preferential cleavage: (Ac)2-L-Lys-D-Ala-|-D-Ala. Also transpeptidation of peptidyl-alanyl moieties that are N-acyl substituents of D-alanine.</text>
        <dbReference type="EC" id="3.4.16.4"/>
    </reaction>
</comment>